<evidence type="ECO:0000259" key="3">
    <source>
        <dbReference type="Pfam" id="PF00656"/>
    </source>
</evidence>
<dbReference type="InterPro" id="IPR029030">
    <property type="entry name" value="Caspase-like_dom_sf"/>
</dbReference>
<evidence type="ECO:0000313" key="5">
    <source>
        <dbReference type="EnsemblPlants" id="Pp3c1_20350V3.1"/>
    </source>
</evidence>
<dbReference type="EnsemblPlants" id="Pp3c1_20350V3.1">
    <property type="protein sequence ID" value="Pp3c1_20350V3.1"/>
    <property type="gene ID" value="Pp3c1_20350"/>
</dbReference>
<keyword evidence="6" id="KW-1185">Reference proteome</keyword>
<evidence type="ECO:0000313" key="4">
    <source>
        <dbReference type="EMBL" id="PNR62461.1"/>
    </source>
</evidence>
<reference evidence="4 6" key="1">
    <citation type="journal article" date="2008" name="Science">
        <title>The Physcomitrella genome reveals evolutionary insights into the conquest of land by plants.</title>
        <authorList>
            <person name="Rensing S."/>
            <person name="Lang D."/>
            <person name="Zimmer A."/>
            <person name="Terry A."/>
            <person name="Salamov A."/>
            <person name="Shapiro H."/>
            <person name="Nishiyama T."/>
            <person name="Perroud P.-F."/>
            <person name="Lindquist E."/>
            <person name="Kamisugi Y."/>
            <person name="Tanahashi T."/>
            <person name="Sakakibara K."/>
            <person name="Fujita T."/>
            <person name="Oishi K."/>
            <person name="Shin-I T."/>
            <person name="Kuroki Y."/>
            <person name="Toyoda A."/>
            <person name="Suzuki Y."/>
            <person name="Hashimoto A."/>
            <person name="Yamaguchi K."/>
            <person name="Sugano A."/>
            <person name="Kohara Y."/>
            <person name="Fujiyama A."/>
            <person name="Anterola A."/>
            <person name="Aoki S."/>
            <person name="Ashton N."/>
            <person name="Barbazuk W.B."/>
            <person name="Barker E."/>
            <person name="Bennetzen J."/>
            <person name="Bezanilla M."/>
            <person name="Blankenship R."/>
            <person name="Cho S.H."/>
            <person name="Dutcher S."/>
            <person name="Estelle M."/>
            <person name="Fawcett J.A."/>
            <person name="Gundlach H."/>
            <person name="Hanada K."/>
            <person name="Heyl A."/>
            <person name="Hicks K.A."/>
            <person name="Hugh J."/>
            <person name="Lohr M."/>
            <person name="Mayer K."/>
            <person name="Melkozernov A."/>
            <person name="Murata T."/>
            <person name="Nelson D."/>
            <person name="Pils B."/>
            <person name="Prigge M."/>
            <person name="Reiss B."/>
            <person name="Renner T."/>
            <person name="Rombauts S."/>
            <person name="Rushton P."/>
            <person name="Sanderfoot A."/>
            <person name="Schween G."/>
            <person name="Shiu S.-H."/>
            <person name="Stueber K."/>
            <person name="Theodoulou F.L."/>
            <person name="Tu H."/>
            <person name="Van de Peer Y."/>
            <person name="Verrier P.J."/>
            <person name="Waters E."/>
            <person name="Wood A."/>
            <person name="Yang L."/>
            <person name="Cove D."/>
            <person name="Cuming A."/>
            <person name="Hasebe M."/>
            <person name="Lucas S."/>
            <person name="Mishler D.B."/>
            <person name="Reski R."/>
            <person name="Grigoriev I."/>
            <person name="Quatrano R.S."/>
            <person name="Boore J.L."/>
        </authorList>
    </citation>
    <scope>NUCLEOTIDE SEQUENCE [LARGE SCALE GENOMIC DNA]</scope>
    <source>
        <strain evidence="5 6">cv. Gransden 2004</strain>
    </source>
</reference>
<dbReference type="Gramene" id="Pp3c1_20350V3.3">
    <property type="protein sequence ID" value="Pp3c1_20350V3.3"/>
    <property type="gene ID" value="Pp3c1_20350"/>
</dbReference>
<dbReference type="Gramene" id="Pp3c1_20350V3.1">
    <property type="protein sequence ID" value="Pp3c1_20350V3.1"/>
    <property type="gene ID" value="Pp3c1_20350"/>
</dbReference>
<feature type="region of interest" description="Disordered" evidence="2">
    <location>
        <begin position="211"/>
        <end position="230"/>
    </location>
</feature>
<accession>A0A2K1L8Y7</accession>
<dbReference type="GO" id="GO:0005737">
    <property type="term" value="C:cytoplasm"/>
    <property type="evidence" value="ECO:0000318"/>
    <property type="project" value="GO_Central"/>
</dbReference>
<feature type="domain" description="Peptidase C14 caspase" evidence="3">
    <location>
        <begin position="3"/>
        <end position="437"/>
    </location>
</feature>
<feature type="compositionally biased region" description="Basic and acidic residues" evidence="2">
    <location>
        <begin position="211"/>
        <end position="225"/>
    </location>
</feature>
<name>A0A2K1L8Y7_PHYPA</name>
<comment type="similarity">
    <text evidence="1">Belongs to the peptidase C14B family.</text>
</comment>
<dbReference type="RefSeq" id="XP_024377910.1">
    <property type="nucleotide sequence ID" value="XM_024522142.2"/>
</dbReference>
<dbReference type="OMA" id="IGCNYQG"/>
<dbReference type="PANTHER" id="PTHR48104:SF30">
    <property type="entry name" value="METACASPASE-1"/>
    <property type="match status" value="1"/>
</dbReference>
<dbReference type="GO" id="GO:0006508">
    <property type="term" value="P:proteolysis"/>
    <property type="evidence" value="ECO:0000318"/>
    <property type="project" value="GO_Central"/>
</dbReference>
<dbReference type="GeneID" id="112283462"/>
<evidence type="ECO:0000313" key="6">
    <source>
        <dbReference type="Proteomes" id="UP000006727"/>
    </source>
</evidence>
<dbReference type="EMBL" id="ABEU02000001">
    <property type="protein sequence ID" value="PNR62461.1"/>
    <property type="molecule type" value="Genomic_DNA"/>
</dbReference>
<dbReference type="InterPro" id="IPR011600">
    <property type="entry name" value="Pept_C14_caspase"/>
</dbReference>
<dbReference type="Proteomes" id="UP000006727">
    <property type="component" value="Chromosome 1"/>
</dbReference>
<dbReference type="OrthoDB" id="3223806at2759"/>
<proteinExistence type="inferred from homology"/>
<dbReference type="Pfam" id="PF00656">
    <property type="entry name" value="Peptidase_C14"/>
    <property type="match status" value="1"/>
</dbReference>
<dbReference type="SUPFAM" id="SSF52129">
    <property type="entry name" value="Caspase-like"/>
    <property type="match status" value="1"/>
</dbReference>
<reference evidence="5" key="3">
    <citation type="submission" date="2020-12" db="UniProtKB">
        <authorList>
            <consortium name="EnsemblPlants"/>
        </authorList>
    </citation>
    <scope>IDENTIFICATION</scope>
</reference>
<reference evidence="4 6" key="2">
    <citation type="journal article" date="2018" name="Plant J.">
        <title>The Physcomitrella patens chromosome-scale assembly reveals moss genome structure and evolution.</title>
        <authorList>
            <person name="Lang D."/>
            <person name="Ullrich K.K."/>
            <person name="Murat F."/>
            <person name="Fuchs J."/>
            <person name="Jenkins J."/>
            <person name="Haas F.B."/>
            <person name="Piednoel M."/>
            <person name="Gundlach H."/>
            <person name="Van Bel M."/>
            <person name="Meyberg R."/>
            <person name="Vives C."/>
            <person name="Morata J."/>
            <person name="Symeonidi A."/>
            <person name="Hiss M."/>
            <person name="Muchero W."/>
            <person name="Kamisugi Y."/>
            <person name="Saleh O."/>
            <person name="Blanc G."/>
            <person name="Decker E.L."/>
            <person name="van Gessel N."/>
            <person name="Grimwood J."/>
            <person name="Hayes R.D."/>
            <person name="Graham S.W."/>
            <person name="Gunter L.E."/>
            <person name="McDaniel S.F."/>
            <person name="Hoernstein S.N.W."/>
            <person name="Larsson A."/>
            <person name="Li F.W."/>
            <person name="Perroud P.F."/>
            <person name="Phillips J."/>
            <person name="Ranjan P."/>
            <person name="Rokshar D.S."/>
            <person name="Rothfels C.J."/>
            <person name="Schneider L."/>
            <person name="Shu S."/>
            <person name="Stevenson D.W."/>
            <person name="Thummler F."/>
            <person name="Tillich M."/>
            <person name="Villarreal Aguilar J.C."/>
            <person name="Widiez T."/>
            <person name="Wong G.K."/>
            <person name="Wymore A."/>
            <person name="Zhang Y."/>
            <person name="Zimmer A.D."/>
            <person name="Quatrano R.S."/>
            <person name="Mayer K.F.X."/>
            <person name="Goodstein D."/>
            <person name="Casacuberta J.M."/>
            <person name="Vandepoele K."/>
            <person name="Reski R."/>
            <person name="Cuming A.C."/>
            <person name="Tuskan G.A."/>
            <person name="Maumus F."/>
            <person name="Salse J."/>
            <person name="Schmutz J."/>
            <person name="Rensing S.A."/>
        </authorList>
    </citation>
    <scope>NUCLEOTIDE SEQUENCE [LARGE SCALE GENOMIC DNA]</scope>
    <source>
        <strain evidence="5 6">cv. Gransden 2004</strain>
    </source>
</reference>
<dbReference type="RefSeq" id="XP_024377919.1">
    <property type="nucleotide sequence ID" value="XM_024522151.2"/>
</dbReference>
<dbReference type="EnsemblPlants" id="Pp3c1_20350V3.2">
    <property type="protein sequence ID" value="Pp3c1_20350V3.2"/>
    <property type="gene ID" value="Pp3c1_20350"/>
</dbReference>
<dbReference type="EnsemblPlants" id="Pp3c1_20350V3.3">
    <property type="protein sequence ID" value="Pp3c1_20350V3.3"/>
    <property type="gene ID" value="Pp3c1_20350"/>
</dbReference>
<evidence type="ECO:0000256" key="2">
    <source>
        <dbReference type="SAM" id="MobiDB-lite"/>
    </source>
</evidence>
<evidence type="ECO:0000256" key="1">
    <source>
        <dbReference type="ARBA" id="ARBA00009005"/>
    </source>
</evidence>
<protein>
    <recommendedName>
        <fullName evidence="3">Peptidase C14 caspase domain-containing protein</fullName>
    </recommendedName>
</protein>
<dbReference type="AlphaFoldDB" id="A0A2K1L8Y7"/>
<dbReference type="InterPro" id="IPR050452">
    <property type="entry name" value="Metacaspase"/>
</dbReference>
<dbReference type="Gramene" id="Pp3c1_20350V3.2">
    <property type="protein sequence ID" value="Pp3c1_20350V3.2"/>
    <property type="gene ID" value="Pp3c1_20350"/>
</dbReference>
<sequence>MSKRALLVGCNYPGTKVQLHGCANDVRRMKALLIDRFGFDERDILVMLDTDPALPQPTGANIRKCLDKLIENTQPGDCLVFHYSGHGTQVPAESGQEDDTGAEEAIVPTDMNLLTDDDFRELVNKIPVGVTFTFLSDSCHSGGLIDSTKEQIGHTVVNYASLPSNAGDNDGGGLIGLIGHGIDAFTSKKDVEEGEEKRGFRGFLSKAKAKYDSHKGKRKEEERPDTQNFDFESQYMEETGHQVKNKNLDINSLTEILSQRTGHEVQVGNIRTTLFDMFGDDASPKVKTFVSVILNQLQSGAGEGGFMGMVSGMAGQFLKSKLESDSPDHISSLMAAAGSAHPSNPRSAYAGVRPSASHRVREDAGILVSGCQHNETSADATPGGDHSQSYGAFSNALIGVLAKHDGPITNRDLVLQIRESLAKSGFKQHPCLFCTDQNADAHFICVD</sequence>
<dbReference type="PANTHER" id="PTHR48104">
    <property type="entry name" value="METACASPASE-4"/>
    <property type="match status" value="1"/>
</dbReference>
<dbReference type="PaxDb" id="3218-PP1S43_239V6.2"/>
<gene>
    <name evidence="5" type="primary">LOC112283462</name>
    <name evidence="4" type="ORF">PHYPA_000885</name>
</gene>
<dbReference type="GO" id="GO:0004197">
    <property type="term" value="F:cysteine-type endopeptidase activity"/>
    <property type="evidence" value="ECO:0000318"/>
    <property type="project" value="GO_Central"/>
</dbReference>
<dbReference type="Gene3D" id="3.40.50.12660">
    <property type="match status" value="2"/>
</dbReference>
<organism evidence="4">
    <name type="scientific">Physcomitrium patens</name>
    <name type="common">Spreading-leaved earth moss</name>
    <name type="synonym">Physcomitrella patens</name>
    <dbReference type="NCBI Taxonomy" id="3218"/>
    <lineage>
        <taxon>Eukaryota</taxon>
        <taxon>Viridiplantae</taxon>
        <taxon>Streptophyta</taxon>
        <taxon>Embryophyta</taxon>
        <taxon>Bryophyta</taxon>
        <taxon>Bryophytina</taxon>
        <taxon>Bryopsida</taxon>
        <taxon>Funariidae</taxon>
        <taxon>Funariales</taxon>
        <taxon>Funariaceae</taxon>
        <taxon>Physcomitrium</taxon>
    </lineage>
</organism>